<comment type="caution">
    <text evidence="2">The sequence shown here is derived from an EMBL/GenBank/DDBJ whole genome shotgun (WGS) entry which is preliminary data.</text>
</comment>
<dbReference type="Gene3D" id="3.50.50.60">
    <property type="entry name" value="FAD/NAD(P)-binding domain"/>
    <property type="match status" value="1"/>
</dbReference>
<dbReference type="InterPro" id="IPR036188">
    <property type="entry name" value="FAD/NAD-bd_sf"/>
</dbReference>
<dbReference type="PANTHER" id="PTHR40254:SF1">
    <property type="entry name" value="BLR0577 PROTEIN"/>
    <property type="match status" value="1"/>
</dbReference>
<reference evidence="2" key="1">
    <citation type="journal article" date="2015" name="Int. J. Syst. Evol. Microbiol.">
        <title>Rhizobium alvei sp. nov., isolated from a freshwater river.</title>
        <authorList>
            <person name="Sheu S.Y."/>
            <person name="Huang H.W."/>
            <person name="Young C.C."/>
            <person name="Chen W.M."/>
        </authorList>
    </citation>
    <scope>NUCLEOTIDE SEQUENCE</scope>
    <source>
        <strain evidence="2">TNR-22</strain>
    </source>
</reference>
<gene>
    <name evidence="2" type="ORF">Q4481_20455</name>
</gene>
<dbReference type="InterPro" id="IPR052189">
    <property type="entry name" value="L-asp_N-monooxygenase_NS-form"/>
</dbReference>
<dbReference type="PANTHER" id="PTHR40254">
    <property type="entry name" value="BLR0577 PROTEIN"/>
    <property type="match status" value="1"/>
</dbReference>
<feature type="domain" description="FAD-dependent urate hydroxylase HpyO/Asp monooxygenase CreE-like FAD/NAD(P)-binding" evidence="1">
    <location>
        <begin position="7"/>
        <end position="154"/>
    </location>
</feature>
<dbReference type="Pfam" id="PF13454">
    <property type="entry name" value="NAD_binding_9"/>
    <property type="match status" value="1"/>
</dbReference>
<protein>
    <submittedName>
        <fullName evidence="2">FAD/NAD(P)-binding protein</fullName>
    </submittedName>
</protein>
<dbReference type="InterPro" id="IPR038732">
    <property type="entry name" value="HpyO/CreE_NAD-binding"/>
</dbReference>
<dbReference type="EMBL" id="JAUOZU010000017">
    <property type="protein sequence ID" value="MDO6966330.1"/>
    <property type="molecule type" value="Genomic_DNA"/>
</dbReference>
<reference evidence="2" key="2">
    <citation type="submission" date="2023-07" db="EMBL/GenBank/DDBJ databases">
        <authorList>
            <person name="Shen H."/>
        </authorList>
    </citation>
    <scope>NUCLEOTIDE SEQUENCE</scope>
    <source>
        <strain evidence="2">TNR-22</strain>
    </source>
</reference>
<organism evidence="2 3">
    <name type="scientific">Rhizobium alvei</name>
    <dbReference type="NCBI Taxonomy" id="1132659"/>
    <lineage>
        <taxon>Bacteria</taxon>
        <taxon>Pseudomonadati</taxon>
        <taxon>Pseudomonadota</taxon>
        <taxon>Alphaproteobacteria</taxon>
        <taxon>Hyphomicrobiales</taxon>
        <taxon>Rhizobiaceae</taxon>
        <taxon>Rhizobium/Agrobacterium group</taxon>
        <taxon>Rhizobium</taxon>
    </lineage>
</organism>
<evidence type="ECO:0000259" key="1">
    <source>
        <dbReference type="Pfam" id="PF13454"/>
    </source>
</evidence>
<accession>A0ABT8YRI6</accession>
<dbReference type="Proteomes" id="UP001174932">
    <property type="component" value="Unassembled WGS sequence"/>
</dbReference>
<dbReference type="SUPFAM" id="SSF51905">
    <property type="entry name" value="FAD/NAD(P)-binding domain"/>
    <property type="match status" value="1"/>
</dbReference>
<name>A0ABT8YRI6_9HYPH</name>
<evidence type="ECO:0000313" key="3">
    <source>
        <dbReference type="Proteomes" id="UP001174932"/>
    </source>
</evidence>
<dbReference type="RefSeq" id="WP_304378254.1">
    <property type="nucleotide sequence ID" value="NZ_JAUOZU010000017.1"/>
</dbReference>
<keyword evidence="3" id="KW-1185">Reference proteome</keyword>
<proteinExistence type="predicted"/>
<sequence>MKSVDIAVIGNGLSSAVTLMNIAANAERRLHVAVVGRSRTMGQGVAYSTPEEVHRLNVPAARMSLFPDRPDDLCDWLSETGVASGPEDFVPRPVFGQYVKQRLDERLAQLDNRAGVSFEDADAIDCEELGDDRQVFHLSNGARIAARASVFCIGGTPARLPIAESRIADAARRHICLNVWADLWIERTAPDDTIFMLGSGLTMVDQVMSLRSRGHRGPIHVLSRHGLLPLPHVVPRSDATAPVLTPGTAPLSRMMQQLRDAARQASDWRSVVDGIRPVTQALWQHLCLEERQRFLRHANSWWNIHRHRMAPDVRANLDTMRESGQLTIRAGWLQEVYEKDGRARVAYRDRHTGTLRQLSADWVVNCTGMEKCSISKVPLLKKMSARGLIGADALGLGVAVNAQSQLLRSDGSVAQSAYAIGPMTTGQFFEIFAVPDIRVQARDVANRIVEKMSG</sequence>
<evidence type="ECO:0000313" key="2">
    <source>
        <dbReference type="EMBL" id="MDO6966330.1"/>
    </source>
</evidence>